<dbReference type="Gene3D" id="1.10.1660.10">
    <property type="match status" value="1"/>
</dbReference>
<dbReference type="AlphaFoldDB" id="C7MDH4"/>
<dbReference type="EMBL" id="CP001643">
    <property type="protein sequence ID" value="ACU85631.1"/>
    <property type="molecule type" value="Genomic_DNA"/>
</dbReference>
<dbReference type="GO" id="GO:0003677">
    <property type="term" value="F:DNA binding"/>
    <property type="evidence" value="ECO:0007669"/>
    <property type="project" value="UniProtKB-KW"/>
</dbReference>
<dbReference type="InterPro" id="IPR041657">
    <property type="entry name" value="HTH_17"/>
</dbReference>
<dbReference type="STRING" id="446465.Bfae_18110"/>
<dbReference type="InterPro" id="IPR010093">
    <property type="entry name" value="SinI_DNA-bd"/>
</dbReference>
<accession>C7MDH4</accession>
<keyword evidence="1 2" id="KW-0500">Molybdenum</keyword>
<evidence type="ECO:0000256" key="2">
    <source>
        <dbReference type="PROSITE-ProRule" id="PRU01213"/>
    </source>
</evidence>
<keyword evidence="5" id="KW-1185">Reference proteome</keyword>
<sequence>MTQLRVREAAVFLGVSEDTVRRWIEKGSLAASADATGRKVLEGTEVARLARELAVTPEVPGAPATSARNRFVGLVTDVVMDRVMAQVELQCGPFRVVSLMSSEAARELGLAPGTVASAVVKATQVVIEAAPARPGGGAPPAGEDR</sequence>
<feature type="domain" description="Mop" evidence="3">
    <location>
        <begin position="64"/>
        <end position="129"/>
    </location>
</feature>
<organism evidence="4 5">
    <name type="scientific">Brachybacterium faecium (strain ATCC 43885 / DSM 4810 / JCM 11609 / LMG 19847 / NBRC 14762 / NCIMB 9860 / 6-10)</name>
    <dbReference type="NCBI Taxonomy" id="446465"/>
    <lineage>
        <taxon>Bacteria</taxon>
        <taxon>Bacillati</taxon>
        <taxon>Actinomycetota</taxon>
        <taxon>Actinomycetes</taxon>
        <taxon>Micrococcales</taxon>
        <taxon>Dermabacteraceae</taxon>
        <taxon>Brachybacterium</taxon>
    </lineage>
</organism>
<gene>
    <name evidence="4" type="ordered locus">Bfae_18110</name>
</gene>
<dbReference type="InterPro" id="IPR004606">
    <property type="entry name" value="Mop_domain"/>
</dbReference>
<dbReference type="InterPro" id="IPR005116">
    <property type="entry name" value="Transp-assoc_OB_typ1"/>
</dbReference>
<dbReference type="SUPFAM" id="SSF50331">
    <property type="entry name" value="MOP-like"/>
    <property type="match status" value="1"/>
</dbReference>
<dbReference type="PATRIC" id="fig|446465.5.peg.1803"/>
<dbReference type="PROSITE" id="PS51866">
    <property type="entry name" value="MOP"/>
    <property type="match status" value="1"/>
</dbReference>
<dbReference type="HOGENOM" id="CLU_107520_1_0_11"/>
<dbReference type="Proteomes" id="UP000001919">
    <property type="component" value="Chromosome"/>
</dbReference>
<dbReference type="OrthoDB" id="271159at2"/>
<dbReference type="eggNOG" id="COG3415">
    <property type="taxonomic scope" value="Bacteria"/>
</dbReference>
<proteinExistence type="predicted"/>
<name>C7MDH4_BRAFD</name>
<dbReference type="Gene3D" id="2.40.50.100">
    <property type="match status" value="1"/>
</dbReference>
<evidence type="ECO:0000256" key="1">
    <source>
        <dbReference type="ARBA" id="ARBA00022505"/>
    </source>
</evidence>
<keyword evidence="4" id="KW-0238">DNA-binding</keyword>
<dbReference type="Pfam" id="PF03459">
    <property type="entry name" value="TOBE"/>
    <property type="match status" value="1"/>
</dbReference>
<evidence type="ECO:0000313" key="5">
    <source>
        <dbReference type="Proteomes" id="UP000001919"/>
    </source>
</evidence>
<dbReference type="GO" id="GO:0015689">
    <property type="term" value="P:molybdate ion transport"/>
    <property type="evidence" value="ECO:0007669"/>
    <property type="project" value="InterPro"/>
</dbReference>
<dbReference type="KEGG" id="bfa:Bfae_18110"/>
<protein>
    <submittedName>
        <fullName evidence="4">DNA-binding protein, excisionase family</fullName>
    </submittedName>
</protein>
<evidence type="ECO:0000259" key="3">
    <source>
        <dbReference type="PROSITE" id="PS51866"/>
    </source>
</evidence>
<dbReference type="InterPro" id="IPR008995">
    <property type="entry name" value="Mo/tungstate-bd_C_term_dom"/>
</dbReference>
<dbReference type="NCBIfam" id="TIGR01764">
    <property type="entry name" value="excise"/>
    <property type="match status" value="1"/>
</dbReference>
<dbReference type="Pfam" id="PF12728">
    <property type="entry name" value="HTH_17"/>
    <property type="match status" value="1"/>
</dbReference>
<evidence type="ECO:0000313" key="4">
    <source>
        <dbReference type="EMBL" id="ACU85631.1"/>
    </source>
</evidence>
<reference evidence="4 5" key="1">
    <citation type="journal article" date="2009" name="Stand. Genomic Sci.">
        <title>Complete genome sequence of Brachybacterium faecium type strain (Schefferle 6-10).</title>
        <authorList>
            <person name="Lapidus A."/>
            <person name="Pukall R."/>
            <person name="Labuttii K."/>
            <person name="Copeland A."/>
            <person name="Del Rio T.G."/>
            <person name="Nolan M."/>
            <person name="Chen F."/>
            <person name="Lucas S."/>
            <person name="Tice H."/>
            <person name="Cheng J.F."/>
            <person name="Bruce D."/>
            <person name="Goodwin L."/>
            <person name="Pitluck S."/>
            <person name="Rohde M."/>
            <person name="Goker M."/>
            <person name="Pati A."/>
            <person name="Ivanova N."/>
            <person name="Mavrommatis K."/>
            <person name="Chen A."/>
            <person name="Palaniappan K."/>
            <person name="D'haeseleer P."/>
            <person name="Chain P."/>
            <person name="Bristow J."/>
            <person name="Eisen J.A."/>
            <person name="Markowitz V."/>
            <person name="Hugenholtz P."/>
            <person name="Kyrpides N.C."/>
            <person name="Klenk H.P."/>
        </authorList>
    </citation>
    <scope>NUCLEOTIDE SEQUENCE [LARGE SCALE GENOMIC DNA]</scope>
    <source>
        <strain evidence="5">ATCC 43885 / DSM 4810 / JCM 11609 / LMG 19847 / NBRC 14762 / NCIMB 9860 / 6-10</strain>
    </source>
</reference>